<sequence>MGTALRTIVTKSKKDQPIGGKGGLTQNLIKQLTDYYGQALRQHDEVEDMQRAVMATFYHTTSTDQDPHHEFCPPGPDSWCRHRAAEAKGEPQPPHKYHLGRHVAAALLPVYQRLSDPQLLERQERRVDPSTTLPITDLVEAAADTGEVGISTDESRSAATPSSAGCASDAPEP</sequence>
<reference evidence="3" key="2">
    <citation type="submission" date="2021-09" db="EMBL/GenBank/DDBJ databases">
        <authorList>
            <person name="Jia N."/>
            <person name="Wang J."/>
            <person name="Shi W."/>
            <person name="Du L."/>
            <person name="Sun Y."/>
            <person name="Zhan W."/>
            <person name="Jiang J."/>
            <person name="Wang Q."/>
            <person name="Zhang B."/>
            <person name="Ji P."/>
            <person name="Sakyi L.B."/>
            <person name="Cui X."/>
            <person name="Yuan T."/>
            <person name="Jiang B."/>
            <person name="Yang W."/>
            <person name="Lam T.T.-Y."/>
            <person name="Chang Q."/>
            <person name="Ding S."/>
            <person name="Wang X."/>
            <person name="Zhu J."/>
            <person name="Ruan X."/>
            <person name="Zhao L."/>
            <person name="Wei J."/>
            <person name="Que T."/>
            <person name="Du C."/>
            <person name="Cheng J."/>
            <person name="Dai P."/>
            <person name="Han X."/>
            <person name="Huang E."/>
            <person name="Gao Y."/>
            <person name="Liu J."/>
            <person name="Shao H."/>
            <person name="Ye R."/>
            <person name="Li L."/>
            <person name="Wei W."/>
            <person name="Wang X."/>
            <person name="Wang C."/>
            <person name="Huo Q."/>
            <person name="Li W."/>
            <person name="Guo W."/>
            <person name="Chen H."/>
            <person name="Chen S."/>
            <person name="Zhou L."/>
            <person name="Zhou L."/>
            <person name="Ni X."/>
            <person name="Tian J."/>
            <person name="Zhou Y."/>
            <person name="Sheng Y."/>
            <person name="Liu T."/>
            <person name="Pan Y."/>
            <person name="Xia L."/>
            <person name="Li J."/>
            <person name="Zhao F."/>
            <person name="Cao W."/>
        </authorList>
    </citation>
    <scope>NUCLEOTIDE SEQUENCE</scope>
    <source>
        <strain evidence="3">Rsan-2018</strain>
        <tissue evidence="3">Larvae</tissue>
    </source>
</reference>
<dbReference type="AlphaFoldDB" id="A0A9D4TC50"/>
<reference evidence="3" key="1">
    <citation type="journal article" date="2020" name="Cell">
        <title>Large-Scale Comparative Analyses of Tick Genomes Elucidate Their Genetic Diversity and Vector Capacities.</title>
        <authorList>
            <consortium name="Tick Genome and Microbiome Consortium (TIGMIC)"/>
            <person name="Jia N."/>
            <person name="Wang J."/>
            <person name="Shi W."/>
            <person name="Du L."/>
            <person name="Sun Y."/>
            <person name="Zhan W."/>
            <person name="Jiang J.F."/>
            <person name="Wang Q."/>
            <person name="Zhang B."/>
            <person name="Ji P."/>
            <person name="Bell-Sakyi L."/>
            <person name="Cui X.M."/>
            <person name="Yuan T.T."/>
            <person name="Jiang B.G."/>
            <person name="Yang W.F."/>
            <person name="Lam T.T."/>
            <person name="Chang Q.C."/>
            <person name="Ding S.J."/>
            <person name="Wang X.J."/>
            <person name="Zhu J.G."/>
            <person name="Ruan X.D."/>
            <person name="Zhao L."/>
            <person name="Wei J.T."/>
            <person name="Ye R.Z."/>
            <person name="Que T.C."/>
            <person name="Du C.H."/>
            <person name="Zhou Y.H."/>
            <person name="Cheng J.X."/>
            <person name="Dai P.F."/>
            <person name="Guo W.B."/>
            <person name="Han X.H."/>
            <person name="Huang E.J."/>
            <person name="Li L.F."/>
            <person name="Wei W."/>
            <person name="Gao Y.C."/>
            <person name="Liu J.Z."/>
            <person name="Shao H.Z."/>
            <person name="Wang X."/>
            <person name="Wang C.C."/>
            <person name="Yang T.C."/>
            <person name="Huo Q.B."/>
            <person name="Li W."/>
            <person name="Chen H.Y."/>
            <person name="Chen S.E."/>
            <person name="Zhou L.G."/>
            <person name="Ni X.B."/>
            <person name="Tian J.H."/>
            <person name="Sheng Y."/>
            <person name="Liu T."/>
            <person name="Pan Y.S."/>
            <person name="Xia L.Y."/>
            <person name="Li J."/>
            <person name="Zhao F."/>
            <person name="Cao W.C."/>
        </authorList>
    </citation>
    <scope>NUCLEOTIDE SEQUENCE</scope>
    <source>
        <strain evidence="3">Rsan-2018</strain>
    </source>
</reference>
<dbReference type="EMBL" id="JABSTV010001245">
    <property type="protein sequence ID" value="KAH7984679.1"/>
    <property type="molecule type" value="Genomic_DNA"/>
</dbReference>
<keyword evidence="4" id="KW-1185">Reference proteome</keyword>
<organism evidence="3 4">
    <name type="scientific">Rhipicephalus sanguineus</name>
    <name type="common">Brown dog tick</name>
    <name type="synonym">Ixodes sanguineus</name>
    <dbReference type="NCBI Taxonomy" id="34632"/>
    <lineage>
        <taxon>Eukaryota</taxon>
        <taxon>Metazoa</taxon>
        <taxon>Ecdysozoa</taxon>
        <taxon>Arthropoda</taxon>
        <taxon>Chelicerata</taxon>
        <taxon>Arachnida</taxon>
        <taxon>Acari</taxon>
        <taxon>Parasitiformes</taxon>
        <taxon>Ixodida</taxon>
        <taxon>Ixodoidea</taxon>
        <taxon>Ixodidae</taxon>
        <taxon>Rhipicephalinae</taxon>
        <taxon>Rhipicephalus</taxon>
        <taxon>Rhipicephalus</taxon>
    </lineage>
</organism>
<gene>
    <name evidence="3" type="ORF">HPB52_023508</name>
</gene>
<accession>A0A9D4TC50</accession>
<dbReference type="InterPro" id="IPR049012">
    <property type="entry name" value="Mutator_transp_dom"/>
</dbReference>
<name>A0A9D4TC50_RHISA</name>
<evidence type="ECO:0000313" key="4">
    <source>
        <dbReference type="Proteomes" id="UP000821837"/>
    </source>
</evidence>
<evidence type="ECO:0000256" key="1">
    <source>
        <dbReference type="SAM" id="MobiDB-lite"/>
    </source>
</evidence>
<protein>
    <recommendedName>
        <fullName evidence="2">Mutator-like transposase domain-containing protein</fullName>
    </recommendedName>
</protein>
<evidence type="ECO:0000313" key="3">
    <source>
        <dbReference type="EMBL" id="KAH7984679.1"/>
    </source>
</evidence>
<evidence type="ECO:0000259" key="2">
    <source>
        <dbReference type="Pfam" id="PF20700"/>
    </source>
</evidence>
<dbReference type="Pfam" id="PF20700">
    <property type="entry name" value="Mutator"/>
    <property type="match status" value="1"/>
</dbReference>
<comment type="caution">
    <text evidence="3">The sequence shown here is derived from an EMBL/GenBank/DDBJ whole genome shotgun (WGS) entry which is preliminary data.</text>
</comment>
<dbReference type="Proteomes" id="UP000821837">
    <property type="component" value="Chromosome 1"/>
</dbReference>
<proteinExistence type="predicted"/>
<feature type="region of interest" description="Disordered" evidence="1">
    <location>
        <begin position="144"/>
        <end position="173"/>
    </location>
</feature>
<feature type="domain" description="Mutator-like transposase" evidence="2">
    <location>
        <begin position="1"/>
        <end position="80"/>
    </location>
</feature>